<dbReference type="PROSITE" id="PS01124">
    <property type="entry name" value="HTH_ARAC_FAMILY_2"/>
    <property type="match status" value="1"/>
</dbReference>
<dbReference type="Proteomes" id="UP000829476">
    <property type="component" value="Chromosome"/>
</dbReference>
<evidence type="ECO:0000256" key="3">
    <source>
        <dbReference type="ARBA" id="ARBA00023163"/>
    </source>
</evidence>
<dbReference type="SUPFAM" id="SSF46689">
    <property type="entry name" value="Homeodomain-like"/>
    <property type="match status" value="1"/>
</dbReference>
<dbReference type="PANTHER" id="PTHR47893:SF1">
    <property type="entry name" value="REGULATORY PROTEIN PCHR"/>
    <property type="match status" value="1"/>
</dbReference>
<dbReference type="EMBL" id="CP094326">
    <property type="protein sequence ID" value="UNY98377.1"/>
    <property type="molecule type" value="Genomic_DNA"/>
</dbReference>
<name>A0ABY3YKN4_9FLAO</name>
<keyword evidence="3" id="KW-0804">Transcription</keyword>
<protein>
    <submittedName>
        <fullName evidence="5">AraC family transcriptional regulator</fullName>
    </submittedName>
</protein>
<evidence type="ECO:0000256" key="2">
    <source>
        <dbReference type="ARBA" id="ARBA00023125"/>
    </source>
</evidence>
<sequence length="326" mass="37531">MRKKGREIKRIVDYLSPLHLMIGIEGASFKNKWFDKKKYLLKPEIGKGTIEVISFDDISISIKKMHLKDDVLLRFSNNYNGKHLSFLLKGEIIFKNDLGCNDLIYTDNDSCMICFSGYNGLIKVSGNKQFHEITIKLSDTFLSKHQIDAQRYIKQLNDPDSQIIIPMTAEPFNIINDLNKKNYKGISQKVYLESKILELIAVQIDSYLSYKASEVKSSTSCNIKKIYDVTQILRIRMHENLGLKDLSLAVGINEHLLKKEFKRVFGSSVSVYALKLKMQKAKQLLEATEKPIYEISEEVGYKNATHFSAAFKKFYGKTPKRFRDSL</sequence>
<dbReference type="PROSITE" id="PS00041">
    <property type="entry name" value="HTH_ARAC_FAMILY_1"/>
    <property type="match status" value="1"/>
</dbReference>
<dbReference type="Pfam" id="PF12833">
    <property type="entry name" value="HTH_18"/>
    <property type="match status" value="1"/>
</dbReference>
<dbReference type="PANTHER" id="PTHR47893">
    <property type="entry name" value="REGULATORY PROTEIN PCHR"/>
    <property type="match status" value="1"/>
</dbReference>
<reference evidence="5 6" key="1">
    <citation type="journal article" date="2018" name="Int. J. Syst. Evol. Microbiol.">
        <title>Zhouia spongiae sp. nov., isolated from a marine sponge.</title>
        <authorList>
            <person name="Zhuang L."/>
            <person name="Lin B."/>
            <person name="Qin F."/>
            <person name="Luo L."/>
        </authorList>
    </citation>
    <scope>NUCLEOTIDE SEQUENCE [LARGE SCALE GENOMIC DNA]</scope>
    <source>
        <strain evidence="5 6">HN-Y44</strain>
    </source>
</reference>
<dbReference type="InterPro" id="IPR009057">
    <property type="entry name" value="Homeodomain-like_sf"/>
</dbReference>
<dbReference type="InterPro" id="IPR018060">
    <property type="entry name" value="HTH_AraC"/>
</dbReference>
<dbReference type="InterPro" id="IPR053142">
    <property type="entry name" value="PchR_regulatory_protein"/>
</dbReference>
<evidence type="ECO:0000259" key="4">
    <source>
        <dbReference type="PROSITE" id="PS01124"/>
    </source>
</evidence>
<keyword evidence="2" id="KW-0238">DNA-binding</keyword>
<feature type="domain" description="HTH araC/xylS-type" evidence="4">
    <location>
        <begin position="227"/>
        <end position="325"/>
    </location>
</feature>
<dbReference type="Gene3D" id="1.10.10.60">
    <property type="entry name" value="Homeodomain-like"/>
    <property type="match status" value="2"/>
</dbReference>
<gene>
    <name evidence="5" type="ORF">MQE36_14980</name>
</gene>
<dbReference type="InterPro" id="IPR020449">
    <property type="entry name" value="Tscrpt_reg_AraC-type_HTH"/>
</dbReference>
<keyword evidence="6" id="KW-1185">Reference proteome</keyword>
<organism evidence="5 6">
    <name type="scientific">Zhouia spongiae</name>
    <dbReference type="NCBI Taxonomy" id="2202721"/>
    <lineage>
        <taxon>Bacteria</taxon>
        <taxon>Pseudomonadati</taxon>
        <taxon>Bacteroidota</taxon>
        <taxon>Flavobacteriia</taxon>
        <taxon>Flavobacteriales</taxon>
        <taxon>Flavobacteriaceae</taxon>
        <taxon>Zhouia</taxon>
    </lineage>
</organism>
<evidence type="ECO:0000313" key="5">
    <source>
        <dbReference type="EMBL" id="UNY98377.1"/>
    </source>
</evidence>
<dbReference type="InterPro" id="IPR018062">
    <property type="entry name" value="HTH_AraC-typ_CS"/>
</dbReference>
<dbReference type="RefSeq" id="WP_242936784.1">
    <property type="nucleotide sequence ID" value="NZ_CP094326.1"/>
</dbReference>
<keyword evidence="1" id="KW-0805">Transcription regulation</keyword>
<accession>A0ABY3YKN4</accession>
<dbReference type="SMART" id="SM00342">
    <property type="entry name" value="HTH_ARAC"/>
    <property type="match status" value="1"/>
</dbReference>
<evidence type="ECO:0000313" key="6">
    <source>
        <dbReference type="Proteomes" id="UP000829476"/>
    </source>
</evidence>
<dbReference type="PRINTS" id="PR00032">
    <property type="entry name" value="HTHARAC"/>
</dbReference>
<proteinExistence type="predicted"/>
<evidence type="ECO:0000256" key="1">
    <source>
        <dbReference type="ARBA" id="ARBA00023015"/>
    </source>
</evidence>